<feature type="compositionally biased region" description="Acidic residues" evidence="1">
    <location>
        <begin position="11"/>
        <end position="25"/>
    </location>
</feature>
<gene>
    <name evidence="2" type="ORF">M7I_2473</name>
</gene>
<feature type="compositionally biased region" description="Basic and acidic residues" evidence="1">
    <location>
        <begin position="1"/>
        <end position="10"/>
    </location>
</feature>
<feature type="region of interest" description="Disordered" evidence="1">
    <location>
        <begin position="1"/>
        <end position="87"/>
    </location>
</feature>
<dbReference type="AlphaFoldDB" id="H0EIV7"/>
<feature type="region of interest" description="Disordered" evidence="1">
    <location>
        <begin position="160"/>
        <end position="205"/>
    </location>
</feature>
<dbReference type="HOGENOM" id="CLU_1038949_0_0_1"/>
<keyword evidence="3" id="KW-1185">Reference proteome</keyword>
<accession>H0EIV7</accession>
<evidence type="ECO:0000313" key="2">
    <source>
        <dbReference type="EMBL" id="EHL01588.1"/>
    </source>
</evidence>
<protein>
    <submittedName>
        <fullName evidence="2">Uncharacterized protein</fullName>
    </submittedName>
</protein>
<feature type="compositionally biased region" description="Basic and acidic residues" evidence="1">
    <location>
        <begin position="173"/>
        <end position="200"/>
    </location>
</feature>
<evidence type="ECO:0000256" key="1">
    <source>
        <dbReference type="SAM" id="MobiDB-lite"/>
    </source>
</evidence>
<evidence type="ECO:0000313" key="3">
    <source>
        <dbReference type="Proteomes" id="UP000005446"/>
    </source>
</evidence>
<organism evidence="2 3">
    <name type="scientific">Glarea lozoyensis (strain ATCC 74030 / MF5533)</name>
    <dbReference type="NCBI Taxonomy" id="1104152"/>
    <lineage>
        <taxon>Eukaryota</taxon>
        <taxon>Fungi</taxon>
        <taxon>Dikarya</taxon>
        <taxon>Ascomycota</taxon>
        <taxon>Pezizomycotina</taxon>
        <taxon>Leotiomycetes</taxon>
        <taxon>Helotiales</taxon>
        <taxon>Helotiaceae</taxon>
        <taxon>Glarea</taxon>
    </lineage>
</organism>
<reference evidence="2 3" key="1">
    <citation type="journal article" date="2012" name="Eukaryot. Cell">
        <title>Genome sequence of the fungus Glarea lozoyensis: the first genome sequence of a species from the Helotiaceae family.</title>
        <authorList>
            <person name="Youssar L."/>
            <person name="Gruening B.A."/>
            <person name="Erxleben A."/>
            <person name="Guenther S."/>
            <person name="Huettel W."/>
        </authorList>
    </citation>
    <scope>NUCLEOTIDE SEQUENCE [LARGE SCALE GENOMIC DNA]</scope>
    <source>
        <strain evidence="3">ATCC 74030 / MF5533</strain>
    </source>
</reference>
<dbReference type="InParanoid" id="H0EIV7"/>
<dbReference type="EMBL" id="AGUE01000049">
    <property type="protein sequence ID" value="EHL01588.1"/>
    <property type="molecule type" value="Genomic_DNA"/>
</dbReference>
<proteinExistence type="predicted"/>
<dbReference type="Proteomes" id="UP000005446">
    <property type="component" value="Unassembled WGS sequence"/>
</dbReference>
<sequence>MAEMKRAAEKEVEEEEDLDAEDDMLAADNLVVGPKALEPDPLAVGSDEGDEDDDEPMPKLKFVSTRNMGPRNMAKEAATADNQGSTLSLGLLRGYRRGPAESPDIFDQLDKGLEWCQIQCEKGAHNFLREGECGTEIASIKSKLTEVQATALKEMERLKKEEATLGARPVKAPRPDIPKPRGRELKQPQLRREYNPPKELEVDDMEVDDEGVDDLQLPAKLVFKRSGQV</sequence>
<dbReference type="OrthoDB" id="3886346at2759"/>
<comment type="caution">
    <text evidence="2">The sequence shown here is derived from an EMBL/GenBank/DDBJ whole genome shotgun (WGS) entry which is preliminary data.</text>
</comment>
<name>H0EIV7_GLAL7</name>